<dbReference type="SUPFAM" id="SSF51735">
    <property type="entry name" value="NAD(P)-binding Rossmann-fold domains"/>
    <property type="match status" value="1"/>
</dbReference>
<dbReference type="SUPFAM" id="SSF50129">
    <property type="entry name" value="GroES-like"/>
    <property type="match status" value="1"/>
</dbReference>
<dbReference type="CDD" id="cd08267">
    <property type="entry name" value="MDR1"/>
    <property type="match status" value="1"/>
</dbReference>
<dbReference type="InterPro" id="IPR036291">
    <property type="entry name" value="NAD(P)-bd_dom_sf"/>
</dbReference>
<dbReference type="EMBL" id="JAVRQU010000002">
    <property type="protein sequence ID" value="KAK5706260.1"/>
    <property type="molecule type" value="Genomic_DNA"/>
</dbReference>
<evidence type="ECO:0000313" key="2">
    <source>
        <dbReference type="EMBL" id="KAK5706260.1"/>
    </source>
</evidence>
<dbReference type="SMART" id="SM00829">
    <property type="entry name" value="PKS_ER"/>
    <property type="match status" value="1"/>
</dbReference>
<evidence type="ECO:0000259" key="1">
    <source>
        <dbReference type="SMART" id="SM00829"/>
    </source>
</evidence>
<dbReference type="GO" id="GO:0005739">
    <property type="term" value="C:mitochondrion"/>
    <property type="evidence" value="ECO:0007669"/>
    <property type="project" value="TreeGrafter"/>
</dbReference>
<dbReference type="GO" id="GO:0016491">
    <property type="term" value="F:oxidoreductase activity"/>
    <property type="evidence" value="ECO:0007669"/>
    <property type="project" value="InterPro"/>
</dbReference>
<dbReference type="Gene3D" id="3.90.180.10">
    <property type="entry name" value="Medium-chain alcohol dehydrogenases, catalytic domain"/>
    <property type="match status" value="1"/>
</dbReference>
<evidence type="ECO:0000313" key="3">
    <source>
        <dbReference type="Proteomes" id="UP001310594"/>
    </source>
</evidence>
<comment type="caution">
    <text evidence="2">The sequence shown here is derived from an EMBL/GenBank/DDBJ whole genome shotgun (WGS) entry which is preliminary data.</text>
</comment>
<accession>A0AAN7VWS8</accession>
<dbReference type="Proteomes" id="UP001310594">
    <property type="component" value="Unassembled WGS sequence"/>
</dbReference>
<reference evidence="2" key="1">
    <citation type="submission" date="2023-08" db="EMBL/GenBank/DDBJ databases">
        <title>Black Yeasts Isolated from many extreme environments.</title>
        <authorList>
            <person name="Coleine C."/>
            <person name="Stajich J.E."/>
            <person name="Selbmann L."/>
        </authorList>
    </citation>
    <scope>NUCLEOTIDE SEQUENCE</scope>
    <source>
        <strain evidence="2">CCFEE 5810</strain>
    </source>
</reference>
<dbReference type="InterPro" id="IPR020843">
    <property type="entry name" value="ER"/>
</dbReference>
<proteinExistence type="predicted"/>
<dbReference type="PANTHER" id="PTHR11695:SF294">
    <property type="entry name" value="RETICULON-4-INTERACTING PROTEIN 1, MITOCHONDRIAL"/>
    <property type="match status" value="1"/>
</dbReference>
<organism evidence="2 3">
    <name type="scientific">Elasticomyces elasticus</name>
    <dbReference type="NCBI Taxonomy" id="574655"/>
    <lineage>
        <taxon>Eukaryota</taxon>
        <taxon>Fungi</taxon>
        <taxon>Dikarya</taxon>
        <taxon>Ascomycota</taxon>
        <taxon>Pezizomycotina</taxon>
        <taxon>Dothideomycetes</taxon>
        <taxon>Dothideomycetidae</taxon>
        <taxon>Mycosphaerellales</taxon>
        <taxon>Teratosphaeriaceae</taxon>
        <taxon>Elasticomyces</taxon>
    </lineage>
</organism>
<dbReference type="Pfam" id="PF13602">
    <property type="entry name" value="ADH_zinc_N_2"/>
    <property type="match status" value="1"/>
</dbReference>
<dbReference type="Gene3D" id="3.40.50.720">
    <property type="entry name" value="NAD(P)-binding Rossmann-like Domain"/>
    <property type="match status" value="1"/>
</dbReference>
<dbReference type="InterPro" id="IPR050700">
    <property type="entry name" value="YIM1/Zinc_Alcohol_DH_Fams"/>
</dbReference>
<name>A0AAN7VWS8_9PEZI</name>
<sequence>MAMTIPQTMRASQWSTIKGGIEKNLRVNTSAKLPKNANSLPADHTLVKVAYTTPNPIDSKQTNRYNPGRRAISRLPNSYKLPLSVLVYYLGGLTREMSPKVAESFPFLLSKPATPCLDFSGTVVATTLAHLKPGELVFGKTEPPAFGALGEYVVVGKAGCVPVPNGVSLKQAACVGVTGLTSYQCIAPYVKAGDKVFINGGSGGTGTFGIQIAKALGCHVTTTCSGPNVELCKSLGADEVIDYRSNDVLSTLKRSGKQYDLFYDTVWASPALYWNSQHYLKPSARFVTIAGSPSIGTVVELLKVFLWPTMLGGGQRKFVFHTAASKAADYEAIAKMMAEGKVKAVIEKEFKLEQADQAFAHLKSGRTKGKLLVHVGGE</sequence>
<protein>
    <recommendedName>
        <fullName evidence="1">Enoyl reductase (ER) domain-containing protein</fullName>
    </recommendedName>
</protein>
<dbReference type="PANTHER" id="PTHR11695">
    <property type="entry name" value="ALCOHOL DEHYDROGENASE RELATED"/>
    <property type="match status" value="1"/>
</dbReference>
<dbReference type="InterPro" id="IPR011032">
    <property type="entry name" value="GroES-like_sf"/>
</dbReference>
<gene>
    <name evidence="2" type="ORF">LTR97_001247</name>
</gene>
<dbReference type="AlphaFoldDB" id="A0AAN7VWS8"/>
<feature type="domain" description="Enoyl reductase (ER)" evidence="1">
    <location>
        <begin position="20"/>
        <end position="373"/>
    </location>
</feature>